<keyword evidence="1" id="KW-0472">Membrane</keyword>
<dbReference type="Pfam" id="PF04306">
    <property type="entry name" value="DUF456"/>
    <property type="match status" value="1"/>
</dbReference>
<dbReference type="PANTHER" id="PTHR39165">
    <property type="entry name" value="IG HYPOTHETICAL 17883"/>
    <property type="match status" value="1"/>
</dbReference>
<dbReference type="OrthoDB" id="9808460at2"/>
<reference evidence="2 3" key="1">
    <citation type="submission" date="2019-03" db="EMBL/GenBank/DDBJ databases">
        <title>Genomic Encyclopedia of Type Strains, Phase IV (KMG-IV): sequencing the most valuable type-strain genomes for metagenomic binning, comparative biology and taxonomic classification.</title>
        <authorList>
            <person name="Goeker M."/>
        </authorList>
    </citation>
    <scope>NUCLEOTIDE SEQUENCE [LARGE SCALE GENOMIC DNA]</scope>
    <source>
        <strain evidence="2 3">DSM 28697</strain>
    </source>
</reference>
<dbReference type="RefSeq" id="WP_133579560.1">
    <property type="nucleotide sequence ID" value="NZ_SNYJ01000003.1"/>
</dbReference>
<evidence type="ECO:0000313" key="2">
    <source>
        <dbReference type="EMBL" id="TDQ41707.1"/>
    </source>
</evidence>
<dbReference type="PANTHER" id="PTHR39165:SF1">
    <property type="entry name" value="DUF456 DOMAIN-CONTAINING PROTEIN"/>
    <property type="match status" value="1"/>
</dbReference>
<dbReference type="EMBL" id="SNYJ01000003">
    <property type="protein sequence ID" value="TDQ41707.1"/>
    <property type="molecule type" value="Genomic_DNA"/>
</dbReference>
<dbReference type="Proteomes" id="UP000295632">
    <property type="component" value="Unassembled WGS sequence"/>
</dbReference>
<keyword evidence="3" id="KW-1185">Reference proteome</keyword>
<feature type="transmembrane region" description="Helical" evidence="1">
    <location>
        <begin position="6"/>
        <end position="37"/>
    </location>
</feature>
<sequence>MDIVGWILISILFLLGYLSFIYPVLPGILFVIAGLFLYGFWFSFAPFGIVYWVLQASIVALIFLADWAATYFGVKKWGGSKAAINGSLIGMLIGPFVIPAVGLFVGPFAGAVIGELIVHRGPFLKALKIGVGSLLGFIAGSLAKFVLQTIMIVLLFVWIFI</sequence>
<evidence type="ECO:0008006" key="4">
    <source>
        <dbReference type="Google" id="ProtNLM"/>
    </source>
</evidence>
<evidence type="ECO:0000313" key="3">
    <source>
        <dbReference type="Proteomes" id="UP000295632"/>
    </source>
</evidence>
<name>A0A4V3D5X3_9BACI</name>
<keyword evidence="1" id="KW-1133">Transmembrane helix</keyword>
<gene>
    <name evidence="2" type="ORF">EV213_103293</name>
</gene>
<keyword evidence="1" id="KW-0812">Transmembrane</keyword>
<protein>
    <recommendedName>
        <fullName evidence="4">DUF456 family protein</fullName>
    </recommendedName>
</protein>
<dbReference type="InterPro" id="IPR007403">
    <property type="entry name" value="DUF456"/>
</dbReference>
<feature type="transmembrane region" description="Helical" evidence="1">
    <location>
        <begin position="49"/>
        <end position="69"/>
    </location>
</feature>
<accession>A0A4V3D5X3</accession>
<feature type="transmembrane region" description="Helical" evidence="1">
    <location>
        <begin position="89"/>
        <end position="113"/>
    </location>
</feature>
<dbReference type="AlphaFoldDB" id="A0A4V3D5X3"/>
<evidence type="ECO:0000256" key="1">
    <source>
        <dbReference type="SAM" id="Phobius"/>
    </source>
</evidence>
<feature type="transmembrane region" description="Helical" evidence="1">
    <location>
        <begin position="134"/>
        <end position="160"/>
    </location>
</feature>
<proteinExistence type="predicted"/>
<organism evidence="2 3">
    <name type="scientific">Aureibacillus halotolerans</name>
    <dbReference type="NCBI Taxonomy" id="1508390"/>
    <lineage>
        <taxon>Bacteria</taxon>
        <taxon>Bacillati</taxon>
        <taxon>Bacillota</taxon>
        <taxon>Bacilli</taxon>
        <taxon>Bacillales</taxon>
        <taxon>Bacillaceae</taxon>
        <taxon>Aureibacillus</taxon>
    </lineage>
</organism>
<comment type="caution">
    <text evidence="2">The sequence shown here is derived from an EMBL/GenBank/DDBJ whole genome shotgun (WGS) entry which is preliminary data.</text>
</comment>